<dbReference type="AlphaFoldDB" id="A0AAQ4DND2"/>
<dbReference type="Proteomes" id="UP001321473">
    <property type="component" value="Unassembled WGS sequence"/>
</dbReference>
<sequence length="158" mass="17835">METGSDTVMVATSLEKLADIEEVLADKDQRALLWCGRKESSCLNFLAWKERANRHLLAGMENLRPTSLFLKVSLGLLFLVAALVTQKSFACNTPIPKNGPRLFRAKALFGDIVRDCHKELLYIFQKIHPKKLKLYLQYTCAITESCMNTIPENSTLMA</sequence>
<reference evidence="1 2" key="1">
    <citation type="journal article" date="2023" name="Arcadia Sci">
        <title>De novo assembly of a long-read Amblyomma americanum tick genome.</title>
        <authorList>
            <person name="Chou S."/>
            <person name="Poskanzer K.E."/>
            <person name="Rollins M."/>
            <person name="Thuy-Boun P.S."/>
        </authorList>
    </citation>
    <scope>NUCLEOTIDE SEQUENCE [LARGE SCALE GENOMIC DNA]</scope>
    <source>
        <strain evidence="1">F_SG_1</strain>
        <tissue evidence="1">Salivary glands</tissue>
    </source>
</reference>
<evidence type="ECO:0000313" key="2">
    <source>
        <dbReference type="Proteomes" id="UP001321473"/>
    </source>
</evidence>
<dbReference type="EMBL" id="JARKHS020028812">
    <property type="protein sequence ID" value="KAK8763972.1"/>
    <property type="molecule type" value="Genomic_DNA"/>
</dbReference>
<protein>
    <submittedName>
        <fullName evidence="1">Uncharacterized protein</fullName>
    </submittedName>
</protein>
<keyword evidence="2" id="KW-1185">Reference proteome</keyword>
<comment type="caution">
    <text evidence="1">The sequence shown here is derived from an EMBL/GenBank/DDBJ whole genome shotgun (WGS) entry which is preliminary data.</text>
</comment>
<feature type="non-terminal residue" evidence="1">
    <location>
        <position position="158"/>
    </location>
</feature>
<evidence type="ECO:0000313" key="1">
    <source>
        <dbReference type="EMBL" id="KAK8763972.1"/>
    </source>
</evidence>
<gene>
    <name evidence="1" type="ORF">V5799_033419</name>
</gene>
<name>A0AAQ4DND2_AMBAM</name>
<organism evidence="1 2">
    <name type="scientific">Amblyomma americanum</name>
    <name type="common">Lone star tick</name>
    <dbReference type="NCBI Taxonomy" id="6943"/>
    <lineage>
        <taxon>Eukaryota</taxon>
        <taxon>Metazoa</taxon>
        <taxon>Ecdysozoa</taxon>
        <taxon>Arthropoda</taxon>
        <taxon>Chelicerata</taxon>
        <taxon>Arachnida</taxon>
        <taxon>Acari</taxon>
        <taxon>Parasitiformes</taxon>
        <taxon>Ixodida</taxon>
        <taxon>Ixodoidea</taxon>
        <taxon>Ixodidae</taxon>
        <taxon>Amblyomminae</taxon>
        <taxon>Amblyomma</taxon>
    </lineage>
</organism>
<accession>A0AAQ4DND2</accession>
<proteinExistence type="predicted"/>